<dbReference type="Proteomes" id="UP000676917">
    <property type="component" value="Unassembled WGS sequence"/>
</dbReference>
<dbReference type="AlphaFoldDB" id="A0A919X7A9"/>
<dbReference type="RefSeq" id="WP_212919081.1">
    <property type="nucleotide sequence ID" value="NZ_BORP01000001.1"/>
</dbReference>
<name>A0A919X7A9_9BACI</name>
<organism evidence="1 2">
    <name type="scientific">Ornithinibacillus bavariensis</name>
    <dbReference type="NCBI Taxonomy" id="545502"/>
    <lineage>
        <taxon>Bacteria</taxon>
        <taxon>Bacillati</taxon>
        <taxon>Bacillota</taxon>
        <taxon>Bacilli</taxon>
        <taxon>Bacillales</taxon>
        <taxon>Bacillaceae</taxon>
        <taxon>Ornithinibacillus</taxon>
    </lineage>
</organism>
<gene>
    <name evidence="1" type="ORF">J43TS3_01460</name>
</gene>
<proteinExistence type="predicted"/>
<dbReference type="EMBL" id="BORP01000001">
    <property type="protein sequence ID" value="GIO25535.1"/>
    <property type="molecule type" value="Genomic_DNA"/>
</dbReference>
<keyword evidence="2" id="KW-1185">Reference proteome</keyword>
<reference evidence="1" key="1">
    <citation type="submission" date="2021-03" db="EMBL/GenBank/DDBJ databases">
        <title>Antimicrobial resistance genes in bacteria isolated from Japanese honey, and their potential for conferring macrolide and lincosamide resistance in the American foulbrood pathogen Paenibacillus larvae.</title>
        <authorList>
            <person name="Okamoto M."/>
            <person name="Kumagai M."/>
            <person name="Kanamori H."/>
            <person name="Takamatsu D."/>
        </authorList>
    </citation>
    <scope>NUCLEOTIDE SEQUENCE</scope>
    <source>
        <strain evidence="1">J43TS3</strain>
    </source>
</reference>
<evidence type="ECO:0000313" key="1">
    <source>
        <dbReference type="EMBL" id="GIO25535.1"/>
    </source>
</evidence>
<protein>
    <submittedName>
        <fullName evidence="1">Uncharacterized protein</fullName>
    </submittedName>
</protein>
<evidence type="ECO:0000313" key="2">
    <source>
        <dbReference type="Proteomes" id="UP000676917"/>
    </source>
</evidence>
<accession>A0A919X7A9</accession>
<sequence length="53" mass="6073">MLEEAKQKAAEAIRQMQAKLSQNANSMRYQITPVRKASKTNQSIVSLINRIRK</sequence>
<comment type="caution">
    <text evidence="1">The sequence shown here is derived from an EMBL/GenBank/DDBJ whole genome shotgun (WGS) entry which is preliminary data.</text>
</comment>